<dbReference type="Gene3D" id="3.30.43.10">
    <property type="entry name" value="Uridine Diphospho-n-acetylenolpyruvylglucosamine Reductase, domain 2"/>
    <property type="match status" value="1"/>
</dbReference>
<dbReference type="GO" id="GO:0016491">
    <property type="term" value="F:oxidoreductase activity"/>
    <property type="evidence" value="ECO:0007669"/>
    <property type="project" value="UniProtKB-KW"/>
</dbReference>
<dbReference type="RefSeq" id="WP_099308643.1">
    <property type="nucleotide sequence ID" value="NZ_PDVP01000023.1"/>
</dbReference>
<dbReference type="PANTHER" id="PTHR42659">
    <property type="entry name" value="XANTHINE DEHYDROGENASE SUBUNIT C-RELATED"/>
    <property type="match status" value="1"/>
</dbReference>
<reference evidence="5 6" key="1">
    <citation type="submission" date="2017-10" db="EMBL/GenBank/DDBJ databases">
        <title>Sedimentibacterium mangrovi gen. nov., sp. nov., a novel member of family Phyllobacteriacea isolated from mangrove sediment.</title>
        <authorList>
            <person name="Liao H."/>
            <person name="Tian Y."/>
        </authorList>
    </citation>
    <scope>NUCLEOTIDE SEQUENCE [LARGE SCALE GENOMIC DNA]</scope>
    <source>
        <strain evidence="5 6">X9-2-2</strain>
    </source>
</reference>
<dbReference type="InterPro" id="IPR005107">
    <property type="entry name" value="CO_DH_flav_C"/>
</dbReference>
<dbReference type="Pfam" id="PF03450">
    <property type="entry name" value="CO_deh_flav_C"/>
    <property type="match status" value="1"/>
</dbReference>
<evidence type="ECO:0000313" key="5">
    <source>
        <dbReference type="EMBL" id="PHP64786.1"/>
    </source>
</evidence>
<dbReference type="PANTHER" id="PTHR42659:SF2">
    <property type="entry name" value="XANTHINE DEHYDROGENASE SUBUNIT C-RELATED"/>
    <property type="match status" value="1"/>
</dbReference>
<name>A0A2G1QGZ2_9HYPH</name>
<organism evidence="5 6">
    <name type="scientific">Zhengella mangrovi</name>
    <dbReference type="NCBI Taxonomy" id="1982044"/>
    <lineage>
        <taxon>Bacteria</taxon>
        <taxon>Pseudomonadati</taxon>
        <taxon>Pseudomonadota</taxon>
        <taxon>Alphaproteobacteria</taxon>
        <taxon>Hyphomicrobiales</taxon>
        <taxon>Notoacmeibacteraceae</taxon>
        <taxon>Zhengella</taxon>
    </lineage>
</organism>
<dbReference type="Gene3D" id="3.30.465.10">
    <property type="match status" value="1"/>
</dbReference>
<dbReference type="AlphaFoldDB" id="A0A2G1QGZ2"/>
<dbReference type="InterPro" id="IPR016167">
    <property type="entry name" value="FAD-bd_PCMH_sub1"/>
</dbReference>
<sequence>MRPFDFLEPSSLPEALSMLAEHGDACCIMAGGTALLLAMRQRMLAPETVVSLGKLDELRDIAFDPDAGLRIGALARHADVAGSSIVQAHCPALAGMAGGLANPQVRNQGTIGGNLCYADPATDPATFLLAAGAEVTIAGRGGERRLPLRAFLVDYFTTALESGEILTAIHLPPPGSRQMLYRRYLRTPAEHRPVVNIALSAVTDGGALSDVRLIVGAATPVPQALAQTEDFLAGKSVNAAIAAEAAALAGAEVEPLSDGRADAAFRRQIVRTATRRILLDAAGLDWKDNAA</sequence>
<dbReference type="InterPro" id="IPR016166">
    <property type="entry name" value="FAD-bd_PCMH"/>
</dbReference>
<keyword evidence="3" id="KW-0560">Oxidoreductase</keyword>
<evidence type="ECO:0000256" key="1">
    <source>
        <dbReference type="ARBA" id="ARBA00022630"/>
    </source>
</evidence>
<keyword evidence="1" id="KW-0285">Flavoprotein</keyword>
<dbReference type="Gene3D" id="3.30.390.50">
    <property type="entry name" value="CO dehydrogenase flavoprotein, C-terminal domain"/>
    <property type="match status" value="1"/>
</dbReference>
<comment type="caution">
    <text evidence="5">The sequence shown here is derived from an EMBL/GenBank/DDBJ whole genome shotgun (WGS) entry which is preliminary data.</text>
</comment>
<evidence type="ECO:0000256" key="3">
    <source>
        <dbReference type="ARBA" id="ARBA00023002"/>
    </source>
</evidence>
<dbReference type="InterPro" id="IPR036683">
    <property type="entry name" value="CO_DH_flav_C_dom_sf"/>
</dbReference>
<accession>A0A2G1QGZ2</accession>
<evidence type="ECO:0000313" key="6">
    <source>
        <dbReference type="Proteomes" id="UP000221168"/>
    </source>
</evidence>
<evidence type="ECO:0000256" key="2">
    <source>
        <dbReference type="ARBA" id="ARBA00022827"/>
    </source>
</evidence>
<dbReference type="SMART" id="SM01092">
    <property type="entry name" value="CO_deh_flav_C"/>
    <property type="match status" value="1"/>
</dbReference>
<proteinExistence type="predicted"/>
<dbReference type="SUPFAM" id="SSF55447">
    <property type="entry name" value="CO dehydrogenase flavoprotein C-terminal domain-like"/>
    <property type="match status" value="1"/>
</dbReference>
<gene>
    <name evidence="5" type="ORF">CSC94_22565</name>
</gene>
<dbReference type="GO" id="GO:0071949">
    <property type="term" value="F:FAD binding"/>
    <property type="evidence" value="ECO:0007669"/>
    <property type="project" value="InterPro"/>
</dbReference>
<dbReference type="Proteomes" id="UP000221168">
    <property type="component" value="Unassembled WGS sequence"/>
</dbReference>
<dbReference type="Pfam" id="PF00941">
    <property type="entry name" value="FAD_binding_5"/>
    <property type="match status" value="1"/>
</dbReference>
<dbReference type="InterPro" id="IPR051312">
    <property type="entry name" value="Diverse_Substr_Oxidored"/>
</dbReference>
<dbReference type="PROSITE" id="PS51387">
    <property type="entry name" value="FAD_PCMH"/>
    <property type="match status" value="1"/>
</dbReference>
<dbReference type="OrthoDB" id="9814706at2"/>
<keyword evidence="2" id="KW-0274">FAD</keyword>
<dbReference type="InterPro" id="IPR002346">
    <property type="entry name" value="Mopterin_DH_FAD-bd"/>
</dbReference>
<keyword evidence="6" id="KW-1185">Reference proteome</keyword>
<evidence type="ECO:0000259" key="4">
    <source>
        <dbReference type="PROSITE" id="PS51387"/>
    </source>
</evidence>
<protein>
    <submittedName>
        <fullName evidence="5">4-hydroxybenzoyl-CoA reductase</fullName>
    </submittedName>
</protein>
<feature type="domain" description="FAD-binding PCMH-type" evidence="4">
    <location>
        <begin position="1"/>
        <end position="176"/>
    </location>
</feature>
<dbReference type="InterPro" id="IPR016169">
    <property type="entry name" value="FAD-bd_PCMH_sub2"/>
</dbReference>
<dbReference type="EMBL" id="PDVP01000023">
    <property type="protein sequence ID" value="PHP64786.1"/>
    <property type="molecule type" value="Genomic_DNA"/>
</dbReference>
<dbReference type="SUPFAM" id="SSF56176">
    <property type="entry name" value="FAD-binding/transporter-associated domain-like"/>
    <property type="match status" value="1"/>
</dbReference>
<dbReference type="InterPro" id="IPR036318">
    <property type="entry name" value="FAD-bd_PCMH-like_sf"/>
</dbReference>